<evidence type="ECO:0000259" key="2">
    <source>
        <dbReference type="Pfam" id="PF00534"/>
    </source>
</evidence>
<evidence type="ECO:0000313" key="4">
    <source>
        <dbReference type="Proteomes" id="UP000678545"/>
    </source>
</evidence>
<dbReference type="EMBL" id="JAGSPJ010000008">
    <property type="protein sequence ID" value="MBR7801748.1"/>
    <property type="molecule type" value="Genomic_DNA"/>
</dbReference>
<accession>A0A941E8K7</accession>
<evidence type="ECO:0000256" key="1">
    <source>
        <dbReference type="ARBA" id="ARBA00022679"/>
    </source>
</evidence>
<dbReference type="CDD" id="cd03801">
    <property type="entry name" value="GT4_PimA-like"/>
    <property type="match status" value="1"/>
</dbReference>
<organism evidence="3 4">
    <name type="scientific">Undibacterium fentianense</name>
    <dbReference type="NCBI Taxonomy" id="2828728"/>
    <lineage>
        <taxon>Bacteria</taxon>
        <taxon>Pseudomonadati</taxon>
        <taxon>Pseudomonadota</taxon>
        <taxon>Betaproteobacteria</taxon>
        <taxon>Burkholderiales</taxon>
        <taxon>Oxalobacteraceae</taxon>
        <taxon>Undibacterium</taxon>
    </lineage>
</organism>
<dbReference type="RefSeq" id="WP_212676850.1">
    <property type="nucleotide sequence ID" value="NZ_JAGSPJ010000008.1"/>
</dbReference>
<comment type="caution">
    <text evidence="3">The sequence shown here is derived from an EMBL/GenBank/DDBJ whole genome shotgun (WGS) entry which is preliminary data.</text>
</comment>
<reference evidence="3" key="1">
    <citation type="submission" date="2021-04" db="EMBL/GenBank/DDBJ databases">
        <title>novel species isolated from subtropical streams in China.</title>
        <authorList>
            <person name="Lu H."/>
        </authorList>
    </citation>
    <scope>NUCLEOTIDE SEQUENCE</scope>
    <source>
        <strain evidence="3">FT137W</strain>
    </source>
</reference>
<evidence type="ECO:0000313" key="3">
    <source>
        <dbReference type="EMBL" id="MBR7801748.1"/>
    </source>
</evidence>
<feature type="domain" description="Glycosyl transferase family 1" evidence="2">
    <location>
        <begin position="171"/>
        <end position="326"/>
    </location>
</feature>
<dbReference type="Gene3D" id="3.40.50.2000">
    <property type="entry name" value="Glycogen Phosphorylase B"/>
    <property type="match status" value="2"/>
</dbReference>
<dbReference type="SUPFAM" id="SSF53756">
    <property type="entry name" value="UDP-Glycosyltransferase/glycogen phosphorylase"/>
    <property type="match status" value="1"/>
</dbReference>
<keyword evidence="4" id="KW-1185">Reference proteome</keyword>
<gene>
    <name evidence="3" type="ORF">KDM90_17170</name>
</gene>
<protein>
    <submittedName>
        <fullName evidence="3">Glycosyltransferase family 4 protein</fullName>
    </submittedName>
</protein>
<dbReference type="PANTHER" id="PTHR46401:SF2">
    <property type="entry name" value="GLYCOSYLTRANSFERASE WBBK-RELATED"/>
    <property type="match status" value="1"/>
</dbReference>
<dbReference type="PANTHER" id="PTHR46401">
    <property type="entry name" value="GLYCOSYLTRANSFERASE WBBK-RELATED"/>
    <property type="match status" value="1"/>
</dbReference>
<dbReference type="AlphaFoldDB" id="A0A941E8K7"/>
<proteinExistence type="predicted"/>
<dbReference type="GO" id="GO:0016757">
    <property type="term" value="F:glycosyltransferase activity"/>
    <property type="evidence" value="ECO:0007669"/>
    <property type="project" value="InterPro"/>
</dbReference>
<name>A0A941E8K7_9BURK</name>
<dbReference type="GO" id="GO:0009103">
    <property type="term" value="P:lipopolysaccharide biosynthetic process"/>
    <property type="evidence" value="ECO:0007669"/>
    <property type="project" value="TreeGrafter"/>
</dbReference>
<sequence>MKLLVITHSFDLNGAAAILKTILHYWVHTLGWQVDIALRDKAMAEHGAALREAGFCPLVETKLPGDYDFALVNTLIDRAYIDHLYGKIPIVFWVHEGRTALLNIPDTPRKLINAFSKPDVLIFDSDWQIKQVFQSFLYHLPASRLHFAHCAVTDLSQHIQMAPKVDGARLSIICLGSVYSRKRQLDLAQAILIVGKKYKIKGRFVGSLKNVDTFGPVIQDFLHKFPSVLEWTGGVSETQRNEYLSQADIACFPSADETFGIAALEAASLGLPVILADLPVYDEVGWRHGENCLKFSVRNVNALAEQLEILVSDSSLRSRLSVAGKKLSARFGHQQFFDVMTNAVKGLKRQPLVQVGENPTD</sequence>
<dbReference type="Pfam" id="PF00534">
    <property type="entry name" value="Glycos_transf_1"/>
    <property type="match status" value="1"/>
</dbReference>
<keyword evidence="1" id="KW-0808">Transferase</keyword>
<dbReference type="Proteomes" id="UP000678545">
    <property type="component" value="Unassembled WGS sequence"/>
</dbReference>
<dbReference type="InterPro" id="IPR001296">
    <property type="entry name" value="Glyco_trans_1"/>
</dbReference>